<proteinExistence type="predicted"/>
<feature type="compositionally biased region" description="Basic and acidic residues" evidence="1">
    <location>
        <begin position="560"/>
        <end position="573"/>
    </location>
</feature>
<dbReference type="Gene3D" id="1.10.274.30">
    <property type="entry name" value="MRG domain"/>
    <property type="match status" value="1"/>
</dbReference>
<name>A0A1E7FL81_9STRA</name>
<feature type="region of interest" description="Disordered" evidence="1">
    <location>
        <begin position="496"/>
        <end position="594"/>
    </location>
</feature>
<dbReference type="OrthoDB" id="48739at2759"/>
<feature type="compositionally biased region" description="Basic and acidic residues" evidence="1">
    <location>
        <begin position="539"/>
        <end position="553"/>
    </location>
</feature>
<feature type="domain" description="MRG" evidence="2">
    <location>
        <begin position="1453"/>
        <end position="1522"/>
    </location>
</feature>
<evidence type="ECO:0000313" key="4">
    <source>
        <dbReference type="Proteomes" id="UP000095751"/>
    </source>
</evidence>
<sequence>MTDNPVEGNHDLESTRKQSQVEGEVVTKRNTTIIDNAFTDQNLASTESSPQENPITLTAAKRKRHLVVADDLENGKRNRPSFEGNSNGPISADLTPILVSNGISSAPSSQVPAPAPVPTLAAVSSQGMFDDAEGDETFDIEEYKQPTNPPLITIRPDLVAAILGTPPKPRALRTGILPTVTQPNIVVKIDTTRQDCKGQKRTINKKIKKKMGTEKERIAAAAILEGEIDLLRILRRNDCNFLGKQCFIFTLQQLEWVLDDDQNLPDVSSRQKTLEIITQKLKGSHLITTDKIEVIKEDETFQIAEKVKVWKCLIEKWKEDNVKIPDEEQFPLDGPLSCLFPTGTLQFMKSVNVKTAIDFLCLKKTESGLVIEMFRAWRKICGLKEISLNPLAKHLTGISARIETSLKCEQIAERNDTMKWMAGAMVVLTGAAREFSVDYSKIFSARHFVETKTKTLADNLADWRAKSGLSELKGSGTVAMVSSWKAQLKDELEAETSEGEVLLEQEIRKEIETTTPSLEKEPAEDDEQKKKKRTKKEKSKTDFSSPEHTEKGGNGHAKKIRDNNRTPKDDERGGITAKKAVRSPKSNSINPFDALSKPSKTFLAIMNISTGSQFLGTRTTDIANTYIKYRGDKGMPALKGFGAVASISGWKKLVRNKAVLIGDLKLAHLNEARNTKMVDAGTPAKPKNKKLGKTIKSRFGELDALVAKAFSKEFKTKHSFSVLSTRQNVNFYFELIVRQCQSGGYKRYLRYLGNNPASISVGPIVERNNQTKDGHVPIIIDPYEESDKMSGRQPYDSLTFGTIGLGSLDVQPPKQNDDHITTLEEVIKIFVLQKKGSCGRTDDLIPSEESLPSSNGIAKSFITYPPPANADIRSKQPQKEGVESRNTFNMFKVLHDSKERYILCEVEPIEKGQSVELSLLQLDFFDKSWLSEESGSKVRAWIEDQLVKLPAQIILDLLEFLEREVATDLSRRFELVFNGVDLLPKDAEATPSYSSMTTVELALARRKIHWVTVKILENLQTIGGGFDRNFSTDLLWTKAFVRKLLDHSCWSLAISETIKKEIAQEIHYEFSYRGFNGFASTFDLWCPIAKKLFDFTVDLFVGFSGGLESFSSEANLITELCSMVSQCISDLRISFNDSRKNDLLKLVALVYKEGVRHNSKCLPSFEEVTQKLNSIKDLQIVAIGQSCGGSSRKEATRFQDLKDTKICDGASIDVRWYVDRQILAVVQTAIRCGMATFVLENEKTFVGSIETKILEAVRIAVGETELQFLSLENFEIHRSERVLQSMSNGNDDRSSPAPSANPIFLGFIWPLLKAEGWRLAAGGLPSDTSYIPPVENKSQKHVRHHKNLFARQRSQLARDSSGFGLGYIPKLTKRLLIKCLEREEEIPLKNKLDCDGKSVDSSTKAVMDAFASSLLSKLEKTDTPTTNGIELQKTQGVVSELLSLFNEIVPLTFSNEDNRKLAEGKQWSDILDCRYLLKVLIIMPNILKDADLPIQQYQQTISVIHELLHFLSQNQQDFFDNYFRLPNEEYLSESKFPSCLPSQIRNAVMGDTNLEEHKSSQSPVDGDASIEVIHPTDRDNLTDFVVGVLSQTIIGNATLDDENRQGRSISGVGSPCIICRRCFGVKGGKYCYSSFESLCSAATTIEKHLLRCPEIDNDVKQEITKTRVYHAEQRKKLPSGAQADFYKQLYDRLQQSTVKPPNESLYDYDNRSTISNTTLAKNEASVKNLSFRSHIDVMKYIQSNEPWKSTKSLVEMVDMYYSCLEYGGKLYNTNGSSADTFSSEWLYSKLAPEQD</sequence>
<evidence type="ECO:0000256" key="1">
    <source>
        <dbReference type="SAM" id="MobiDB-lite"/>
    </source>
</evidence>
<accession>A0A1E7FL81</accession>
<reference evidence="3 4" key="1">
    <citation type="submission" date="2016-09" db="EMBL/GenBank/DDBJ databases">
        <title>Extensive genetic diversity and differential bi-allelic expression allows diatom success in the polar Southern Ocean.</title>
        <authorList>
            <consortium name="DOE Joint Genome Institute"/>
            <person name="Mock T."/>
            <person name="Otillar R.P."/>
            <person name="Strauss J."/>
            <person name="Dupont C."/>
            <person name="Frickenhaus S."/>
            <person name="Maumus F."/>
            <person name="Mcmullan M."/>
            <person name="Sanges R."/>
            <person name="Schmutz J."/>
            <person name="Toseland A."/>
            <person name="Valas R."/>
            <person name="Veluchamy A."/>
            <person name="Ward B.J."/>
            <person name="Allen A."/>
            <person name="Barry K."/>
            <person name="Falciatore A."/>
            <person name="Ferrante M."/>
            <person name="Fortunato A.E."/>
            <person name="Gloeckner G."/>
            <person name="Gruber A."/>
            <person name="Hipkin R."/>
            <person name="Janech M."/>
            <person name="Kroth P."/>
            <person name="Leese F."/>
            <person name="Lindquist E."/>
            <person name="Lyon B.R."/>
            <person name="Martin J."/>
            <person name="Mayer C."/>
            <person name="Parker M."/>
            <person name="Quesneville H."/>
            <person name="Raymond J."/>
            <person name="Uhlig C."/>
            <person name="Valentin K.U."/>
            <person name="Worden A.Z."/>
            <person name="Armbrust E.V."/>
            <person name="Bowler C."/>
            <person name="Green B."/>
            <person name="Moulton V."/>
            <person name="Van Oosterhout C."/>
            <person name="Grigoriev I."/>
        </authorList>
    </citation>
    <scope>NUCLEOTIDE SEQUENCE [LARGE SCALE GENOMIC DNA]</scope>
    <source>
        <strain evidence="3 4">CCMP1102</strain>
    </source>
</reference>
<dbReference type="Pfam" id="PF05712">
    <property type="entry name" value="MRG"/>
    <property type="match status" value="1"/>
</dbReference>
<organism evidence="3 4">
    <name type="scientific">Fragilariopsis cylindrus CCMP1102</name>
    <dbReference type="NCBI Taxonomy" id="635003"/>
    <lineage>
        <taxon>Eukaryota</taxon>
        <taxon>Sar</taxon>
        <taxon>Stramenopiles</taxon>
        <taxon>Ochrophyta</taxon>
        <taxon>Bacillariophyta</taxon>
        <taxon>Bacillariophyceae</taxon>
        <taxon>Bacillariophycidae</taxon>
        <taxon>Bacillariales</taxon>
        <taxon>Bacillariaceae</taxon>
        <taxon>Fragilariopsis</taxon>
    </lineage>
</organism>
<evidence type="ECO:0000313" key="3">
    <source>
        <dbReference type="EMBL" id="OEU18884.1"/>
    </source>
</evidence>
<evidence type="ECO:0000259" key="2">
    <source>
        <dbReference type="Pfam" id="PF05712"/>
    </source>
</evidence>
<dbReference type="InterPro" id="IPR026541">
    <property type="entry name" value="MRG_dom"/>
</dbReference>
<gene>
    <name evidence="3" type="ORF">FRACYDRAFT_237167</name>
</gene>
<feature type="compositionally biased region" description="Polar residues" evidence="1">
    <location>
        <begin position="28"/>
        <end position="56"/>
    </location>
</feature>
<dbReference type="Proteomes" id="UP000095751">
    <property type="component" value="Unassembled WGS sequence"/>
</dbReference>
<feature type="region of interest" description="Disordered" evidence="1">
    <location>
        <begin position="1"/>
        <end position="90"/>
    </location>
</feature>
<dbReference type="EMBL" id="KV784356">
    <property type="protein sequence ID" value="OEU18884.1"/>
    <property type="molecule type" value="Genomic_DNA"/>
</dbReference>
<dbReference type="InterPro" id="IPR038217">
    <property type="entry name" value="MRG_C_sf"/>
</dbReference>
<protein>
    <recommendedName>
        <fullName evidence="2">MRG domain-containing protein</fullName>
    </recommendedName>
</protein>
<keyword evidence="4" id="KW-1185">Reference proteome</keyword>
<dbReference type="KEGG" id="fcy:FRACYDRAFT_237167"/>
<dbReference type="InParanoid" id="A0A1E7FL81"/>